<dbReference type="Pfam" id="PF00132">
    <property type="entry name" value="Hexapep"/>
    <property type="match status" value="1"/>
</dbReference>
<dbReference type="InterPro" id="IPR051159">
    <property type="entry name" value="Hexapeptide_acetyltransf"/>
</dbReference>
<dbReference type="InterPro" id="IPR024688">
    <property type="entry name" value="Mac_dom"/>
</dbReference>
<sequence>MDDTRTMRERMLPGDLYIADDPEIGAQSAAALDLMAAYNATSVRQAPLRRQLLEQLLGAIGEGTEIRPPFSIDYGAHVRIGARCFANFGLVALDVAAITIGDDVQIGPNVQLLTPTHPVDPEPRREKWEAARPIVIGDNVWLGGGAVVLAGVTIGENTVVGAGAVVTRDLPANVVAVGNPARVVRSLDIEADGSR</sequence>
<dbReference type="PANTHER" id="PTHR23416">
    <property type="entry name" value="SIALIC ACID SYNTHASE-RELATED"/>
    <property type="match status" value="1"/>
</dbReference>
<evidence type="ECO:0000313" key="7">
    <source>
        <dbReference type="Proteomes" id="UP000198403"/>
    </source>
</evidence>
<accession>A0A238URB5</accession>
<dbReference type="InterPro" id="IPR018357">
    <property type="entry name" value="Hexapep_transf_CS"/>
</dbReference>
<dbReference type="InterPro" id="IPR011004">
    <property type="entry name" value="Trimer_LpxA-like_sf"/>
</dbReference>
<dbReference type="FunFam" id="2.160.10.10:FF:000025">
    <property type="entry name" value="Hexapeptide-repeat containing-acetyltransferase"/>
    <property type="match status" value="1"/>
</dbReference>
<protein>
    <submittedName>
        <fullName evidence="6">Maltose O-acetyltransferase</fullName>
    </submittedName>
</protein>
<evidence type="ECO:0000256" key="3">
    <source>
        <dbReference type="ARBA" id="ARBA00022737"/>
    </source>
</evidence>
<dbReference type="PANTHER" id="PTHR23416:SF23">
    <property type="entry name" value="ACETYLTRANSFERASE C18B11.09C-RELATED"/>
    <property type="match status" value="1"/>
</dbReference>
<comment type="similarity">
    <text evidence="1">Belongs to the transferase hexapeptide repeat family.</text>
</comment>
<evidence type="ECO:0000256" key="4">
    <source>
        <dbReference type="ARBA" id="ARBA00023315"/>
    </source>
</evidence>
<dbReference type="Gene3D" id="2.160.10.10">
    <property type="entry name" value="Hexapeptide repeat proteins"/>
    <property type="match status" value="1"/>
</dbReference>
<dbReference type="Proteomes" id="UP000198403">
    <property type="component" value="Unassembled WGS sequence"/>
</dbReference>
<dbReference type="PROSITE" id="PS00101">
    <property type="entry name" value="HEXAPEP_TRANSFERASES"/>
    <property type="match status" value="1"/>
</dbReference>
<dbReference type="CDD" id="cd03357">
    <property type="entry name" value="LbH_MAT_GAT"/>
    <property type="match status" value="1"/>
</dbReference>
<keyword evidence="4" id="KW-0012">Acyltransferase</keyword>
<dbReference type="SMART" id="SM01266">
    <property type="entry name" value="Mac"/>
    <property type="match status" value="1"/>
</dbReference>
<dbReference type="Pfam" id="PF12464">
    <property type="entry name" value="Mac"/>
    <property type="match status" value="1"/>
</dbReference>
<reference evidence="6 7" key="1">
    <citation type="submission" date="2017-06" db="EMBL/GenBank/DDBJ databases">
        <authorList>
            <person name="Kim H.J."/>
            <person name="Triplett B.A."/>
        </authorList>
    </citation>
    <scope>NUCLEOTIDE SEQUENCE [LARGE SCALE GENOMIC DNA]</scope>
    <source>
        <strain evidence="6 7">DSM 44272</strain>
    </source>
</reference>
<organism evidence="6 7">
    <name type="scientific">Blastococcus mobilis</name>
    <dbReference type="NCBI Taxonomy" id="1938746"/>
    <lineage>
        <taxon>Bacteria</taxon>
        <taxon>Bacillati</taxon>
        <taxon>Actinomycetota</taxon>
        <taxon>Actinomycetes</taxon>
        <taxon>Geodermatophilales</taxon>
        <taxon>Geodermatophilaceae</taxon>
        <taxon>Blastococcus</taxon>
    </lineage>
</organism>
<dbReference type="SUPFAM" id="SSF51161">
    <property type="entry name" value="Trimeric LpxA-like enzymes"/>
    <property type="match status" value="1"/>
</dbReference>
<dbReference type="RefSeq" id="WP_254920318.1">
    <property type="nucleotide sequence ID" value="NZ_FZNO01000001.1"/>
</dbReference>
<dbReference type="EMBL" id="FZNO01000001">
    <property type="protein sequence ID" value="SNR23869.1"/>
    <property type="molecule type" value="Genomic_DNA"/>
</dbReference>
<evidence type="ECO:0000259" key="5">
    <source>
        <dbReference type="SMART" id="SM01266"/>
    </source>
</evidence>
<keyword evidence="2 6" id="KW-0808">Transferase</keyword>
<feature type="domain" description="Maltose/galactoside acetyltransferase" evidence="5">
    <location>
        <begin position="8"/>
        <end position="62"/>
    </location>
</feature>
<proteinExistence type="inferred from homology"/>
<keyword evidence="7" id="KW-1185">Reference proteome</keyword>
<dbReference type="GO" id="GO:0016407">
    <property type="term" value="F:acetyltransferase activity"/>
    <property type="evidence" value="ECO:0007669"/>
    <property type="project" value="InterPro"/>
</dbReference>
<evidence type="ECO:0000313" key="6">
    <source>
        <dbReference type="EMBL" id="SNR23869.1"/>
    </source>
</evidence>
<dbReference type="InterPro" id="IPR001451">
    <property type="entry name" value="Hexapep"/>
</dbReference>
<name>A0A238URB5_9ACTN</name>
<dbReference type="GO" id="GO:0005829">
    <property type="term" value="C:cytosol"/>
    <property type="evidence" value="ECO:0007669"/>
    <property type="project" value="TreeGrafter"/>
</dbReference>
<gene>
    <name evidence="6" type="ORF">SAMN06272737_101176</name>
</gene>
<keyword evidence="3" id="KW-0677">Repeat</keyword>
<evidence type="ECO:0000256" key="1">
    <source>
        <dbReference type="ARBA" id="ARBA00007274"/>
    </source>
</evidence>
<dbReference type="AlphaFoldDB" id="A0A238URB5"/>
<evidence type="ECO:0000256" key="2">
    <source>
        <dbReference type="ARBA" id="ARBA00022679"/>
    </source>
</evidence>
<dbReference type="GO" id="GO:0008374">
    <property type="term" value="F:O-acyltransferase activity"/>
    <property type="evidence" value="ECO:0007669"/>
    <property type="project" value="TreeGrafter"/>
</dbReference>